<evidence type="ECO:0000313" key="2">
    <source>
        <dbReference type="Proteomes" id="UP001205890"/>
    </source>
</evidence>
<accession>A0ABT1LAY6</accession>
<sequence>MQAFQSLARDVETAIASGGGAKRADTLRQLTTLFIEQAPQLGEDHVAVFDQVIARLASEIEFRARVELSARLAEVPNAPRRVIGELARDSAIEVARPVLERSPRLGEAELVEIAGAGGQLHLLAISGRADLTPAVTDVLVTRGDGAVVRKVAANDAARFSDQGFGTLVRRAIEDPALEELLGRRTDLPQHSMKALVTLAAERVRRDMGGRGVAEADLLEAAVAAGAESAARDSICFVLPSDIEAALPGVFAAASRFGEREVAQMLKERRLAEALAGIAYLASLPAETISQAWAAPHYDPLLFLARGLRFGWPTFKLMLEARIGTAPPGALLREAFANFEALTVPTAQRAMRFVVARGRIGPT</sequence>
<dbReference type="InterPro" id="IPR019285">
    <property type="entry name" value="DUF2336"/>
</dbReference>
<dbReference type="Proteomes" id="UP001205890">
    <property type="component" value="Unassembled WGS sequence"/>
</dbReference>
<reference evidence="1 2" key="1">
    <citation type="submission" date="2022-07" db="EMBL/GenBank/DDBJ databases">
        <authorList>
            <person name="Li W.-J."/>
            <person name="Deng Q.-Q."/>
        </authorList>
    </citation>
    <scope>NUCLEOTIDE SEQUENCE [LARGE SCALE GENOMIC DNA]</scope>
    <source>
        <strain evidence="1 2">SYSU M60028</strain>
    </source>
</reference>
<protein>
    <submittedName>
        <fullName evidence="1">DUF2336 domain-containing protein</fullName>
    </submittedName>
</protein>
<proteinExistence type="predicted"/>
<gene>
    <name evidence="1" type="ORF">NK718_08695</name>
</gene>
<evidence type="ECO:0000313" key="1">
    <source>
        <dbReference type="EMBL" id="MCP8938589.1"/>
    </source>
</evidence>
<comment type="caution">
    <text evidence="1">The sequence shown here is derived from an EMBL/GenBank/DDBJ whole genome shotgun (WGS) entry which is preliminary data.</text>
</comment>
<dbReference type="EMBL" id="JANCLU010000007">
    <property type="protein sequence ID" value="MCP8938589.1"/>
    <property type="molecule type" value="Genomic_DNA"/>
</dbReference>
<name>A0ABT1LAY6_9HYPH</name>
<dbReference type="RefSeq" id="WP_254740682.1">
    <property type="nucleotide sequence ID" value="NZ_JANCLU010000007.1"/>
</dbReference>
<keyword evidence="2" id="KW-1185">Reference proteome</keyword>
<organism evidence="1 2">
    <name type="scientific">Alsobacter ponti</name>
    <dbReference type="NCBI Taxonomy" id="2962936"/>
    <lineage>
        <taxon>Bacteria</taxon>
        <taxon>Pseudomonadati</taxon>
        <taxon>Pseudomonadota</taxon>
        <taxon>Alphaproteobacteria</taxon>
        <taxon>Hyphomicrobiales</taxon>
        <taxon>Alsobacteraceae</taxon>
        <taxon>Alsobacter</taxon>
    </lineage>
</organism>
<dbReference type="Pfam" id="PF10098">
    <property type="entry name" value="DUF2336"/>
    <property type="match status" value="1"/>
</dbReference>